<dbReference type="Pfam" id="PF13742">
    <property type="entry name" value="tRNA_anti_2"/>
    <property type="match status" value="1"/>
</dbReference>
<dbReference type="AlphaFoldDB" id="A0A846QSN9"/>
<dbReference type="NCBIfam" id="TIGR00237">
    <property type="entry name" value="xseA"/>
    <property type="match status" value="1"/>
</dbReference>
<comment type="subunit">
    <text evidence="5">Heterooligomer composed of large and small subunits.</text>
</comment>
<dbReference type="EC" id="3.1.11.6" evidence="5"/>
<dbReference type="Pfam" id="PF02601">
    <property type="entry name" value="Exonuc_VII_L"/>
    <property type="match status" value="1"/>
</dbReference>
<dbReference type="GO" id="GO:0005737">
    <property type="term" value="C:cytoplasm"/>
    <property type="evidence" value="ECO:0007669"/>
    <property type="project" value="UniProtKB-SubCell"/>
</dbReference>
<dbReference type="CDD" id="cd04489">
    <property type="entry name" value="ExoVII_LU_OBF"/>
    <property type="match status" value="1"/>
</dbReference>
<keyword evidence="3 5" id="KW-0378">Hydrolase</keyword>
<accession>A0A846QSN9</accession>
<keyword evidence="1 5" id="KW-0963">Cytoplasm</keyword>
<evidence type="ECO:0000256" key="4">
    <source>
        <dbReference type="ARBA" id="ARBA00022839"/>
    </source>
</evidence>
<evidence type="ECO:0000313" key="10">
    <source>
        <dbReference type="Proteomes" id="UP000580856"/>
    </source>
</evidence>
<evidence type="ECO:0000256" key="3">
    <source>
        <dbReference type="ARBA" id="ARBA00022801"/>
    </source>
</evidence>
<dbReference type="GO" id="GO:0006308">
    <property type="term" value="P:DNA catabolic process"/>
    <property type="evidence" value="ECO:0007669"/>
    <property type="project" value="UniProtKB-UniRule"/>
</dbReference>
<dbReference type="GO" id="GO:0009318">
    <property type="term" value="C:exodeoxyribonuclease VII complex"/>
    <property type="evidence" value="ECO:0007669"/>
    <property type="project" value="UniProtKB-UniRule"/>
</dbReference>
<reference evidence="9 10" key="1">
    <citation type="submission" date="2020-03" db="EMBL/GenBank/DDBJ databases">
        <title>Genomic Encyclopedia of Type Strains, Phase IV (KMG-IV): sequencing the most valuable type-strain genomes for metagenomic binning, comparative biology and taxonomic classification.</title>
        <authorList>
            <person name="Goeker M."/>
        </authorList>
    </citation>
    <scope>NUCLEOTIDE SEQUENCE [LARGE SCALE GENOMIC DNA]</scope>
    <source>
        <strain evidence="9 10">DSM 24233</strain>
    </source>
</reference>
<keyword evidence="4 5" id="KW-0269">Exonuclease</keyword>
<comment type="caution">
    <text evidence="9">The sequence shown here is derived from an EMBL/GenBank/DDBJ whole genome shotgun (WGS) entry which is preliminary data.</text>
</comment>
<feature type="domain" description="OB-fold nucleic acid binding" evidence="8">
    <location>
        <begin position="6"/>
        <end position="114"/>
    </location>
</feature>
<dbReference type="GO" id="GO:0008855">
    <property type="term" value="F:exodeoxyribonuclease VII activity"/>
    <property type="evidence" value="ECO:0007669"/>
    <property type="project" value="UniProtKB-UniRule"/>
</dbReference>
<gene>
    <name evidence="5" type="primary">xseA</name>
    <name evidence="9" type="ORF">GGQ74_003085</name>
</gene>
<evidence type="ECO:0000259" key="8">
    <source>
        <dbReference type="Pfam" id="PF13742"/>
    </source>
</evidence>
<evidence type="ECO:0000256" key="2">
    <source>
        <dbReference type="ARBA" id="ARBA00022722"/>
    </source>
</evidence>
<dbReference type="RefSeq" id="WP_167942473.1">
    <property type="nucleotide sequence ID" value="NZ_JAATJA010000005.1"/>
</dbReference>
<comment type="similarity">
    <text evidence="5 6">Belongs to the XseA family.</text>
</comment>
<comment type="catalytic activity">
    <reaction evidence="5 6">
        <text>Exonucleolytic cleavage in either 5'- to 3'- or 3'- to 5'-direction to yield nucleoside 5'-phosphates.</text>
        <dbReference type="EC" id="3.1.11.6"/>
    </reaction>
</comment>
<dbReference type="InterPro" id="IPR025824">
    <property type="entry name" value="OB-fold_nuc-bd_dom"/>
</dbReference>
<dbReference type="GO" id="GO:0003676">
    <property type="term" value="F:nucleic acid binding"/>
    <property type="evidence" value="ECO:0007669"/>
    <property type="project" value="InterPro"/>
</dbReference>
<dbReference type="Proteomes" id="UP000580856">
    <property type="component" value="Unassembled WGS sequence"/>
</dbReference>
<comment type="function">
    <text evidence="5">Bidirectionally degrades single-stranded DNA into large acid-insoluble oligonucleotides, which are then degraded further into small acid-soluble oligonucleotides.</text>
</comment>
<sequence>MPHIFGVSELTFAVRDVLESQFPFVWVRGQVGNLTRPGSGHIYFTLRDENAQLSVVWFRGSQRIIERGGVDPLTGEVHENGYRPSLAEGQEVVCAGRLNVYAPRGQYQLVAELVQDQGVGRLHAEFEALKAKLAGLGYFDPSRKMSLPWHPARVAVITAPTGAAIRDFLRIAAERGWGAQIRIHPVLVQGDQAPAQIAHALAQVDADDWADVVVLIRGGGSLEDLWAFNTEPVADAIFNCRLPVLSGVGHEVDTTIADFVADLRAATPSHAAQLLWPERAALVQQVDALDIALQRAAGRALGAADERLGNLEKALAWLSPARRVEHWLERFTDAARALEQAMRVQLDRRAEVISRAETALPRAFGPEALARRRDGIDALVHRLELAAAGQVRTRAQALALAEARLDAVDPEKPLTRGYGLVTVERTGRFLRSVDEIGPGERVTIRVRDGRVGADVTDTVRDIQETE</sequence>
<evidence type="ECO:0000259" key="7">
    <source>
        <dbReference type="Pfam" id="PF02601"/>
    </source>
</evidence>
<proteinExistence type="inferred from homology"/>
<dbReference type="PANTHER" id="PTHR30008">
    <property type="entry name" value="EXODEOXYRIBONUCLEASE 7 LARGE SUBUNIT"/>
    <property type="match status" value="1"/>
</dbReference>
<name>A0A846QSN9_9BACT</name>
<keyword evidence="10" id="KW-1185">Reference proteome</keyword>
<dbReference type="PANTHER" id="PTHR30008:SF0">
    <property type="entry name" value="EXODEOXYRIBONUCLEASE 7 LARGE SUBUNIT"/>
    <property type="match status" value="1"/>
</dbReference>
<evidence type="ECO:0000256" key="1">
    <source>
        <dbReference type="ARBA" id="ARBA00022490"/>
    </source>
</evidence>
<dbReference type="InterPro" id="IPR003753">
    <property type="entry name" value="Exonuc_VII_L"/>
</dbReference>
<keyword evidence="2 5" id="KW-0540">Nuclease</keyword>
<dbReference type="EMBL" id="JAATJA010000005">
    <property type="protein sequence ID" value="NJB69383.1"/>
    <property type="molecule type" value="Genomic_DNA"/>
</dbReference>
<evidence type="ECO:0000256" key="5">
    <source>
        <dbReference type="HAMAP-Rule" id="MF_00378"/>
    </source>
</evidence>
<evidence type="ECO:0000313" key="9">
    <source>
        <dbReference type="EMBL" id="NJB69383.1"/>
    </source>
</evidence>
<dbReference type="InterPro" id="IPR020579">
    <property type="entry name" value="Exonuc_VII_lsu_C"/>
</dbReference>
<evidence type="ECO:0000256" key="6">
    <source>
        <dbReference type="RuleBase" id="RU004355"/>
    </source>
</evidence>
<feature type="domain" description="Exonuclease VII large subunit C-terminal" evidence="7">
    <location>
        <begin position="138"/>
        <end position="453"/>
    </location>
</feature>
<comment type="subcellular location">
    <subcellularLocation>
        <location evidence="5 6">Cytoplasm</location>
    </subcellularLocation>
</comment>
<dbReference type="HAMAP" id="MF_00378">
    <property type="entry name" value="Exonuc_7_L"/>
    <property type="match status" value="1"/>
</dbReference>
<organism evidence="9 10">
    <name type="scientific">Desulfobaculum xiamenense</name>
    <dbReference type="NCBI Taxonomy" id="995050"/>
    <lineage>
        <taxon>Bacteria</taxon>
        <taxon>Pseudomonadati</taxon>
        <taxon>Thermodesulfobacteriota</taxon>
        <taxon>Desulfovibrionia</taxon>
        <taxon>Desulfovibrionales</taxon>
        <taxon>Desulfovibrionaceae</taxon>
        <taxon>Desulfobaculum</taxon>
    </lineage>
</organism>
<protein>
    <recommendedName>
        <fullName evidence="5">Exodeoxyribonuclease 7 large subunit</fullName>
        <ecNumber evidence="5">3.1.11.6</ecNumber>
    </recommendedName>
    <alternativeName>
        <fullName evidence="5">Exodeoxyribonuclease VII large subunit</fullName>
        <shortName evidence="5">Exonuclease VII large subunit</shortName>
    </alternativeName>
</protein>